<feature type="transmembrane region" description="Helical" evidence="2">
    <location>
        <begin position="20"/>
        <end position="41"/>
    </location>
</feature>
<keyword evidence="2" id="KW-0812">Transmembrane</keyword>
<feature type="region of interest" description="Disordered" evidence="1">
    <location>
        <begin position="513"/>
        <end position="533"/>
    </location>
</feature>
<keyword evidence="2" id="KW-1133">Transmembrane helix</keyword>
<dbReference type="RefSeq" id="XP_023175278.2">
    <property type="nucleotide sequence ID" value="XM_023319510.2"/>
</dbReference>
<dbReference type="GeneID" id="111602451"/>
<evidence type="ECO:0000256" key="1">
    <source>
        <dbReference type="SAM" id="MobiDB-lite"/>
    </source>
</evidence>
<dbReference type="Proteomes" id="UP000504633">
    <property type="component" value="Unplaced"/>
</dbReference>
<evidence type="ECO:0000256" key="2">
    <source>
        <dbReference type="SAM" id="Phobius"/>
    </source>
</evidence>
<feature type="transmembrane region" description="Helical" evidence="2">
    <location>
        <begin position="417"/>
        <end position="439"/>
    </location>
</feature>
<name>A0A6J1M7U1_DROHY</name>
<feature type="region of interest" description="Disordered" evidence="1">
    <location>
        <begin position="462"/>
        <end position="481"/>
    </location>
</feature>
<feature type="compositionally biased region" description="Acidic residues" evidence="1">
    <location>
        <begin position="139"/>
        <end position="155"/>
    </location>
</feature>
<dbReference type="KEGG" id="dhe:111602451"/>
<organism evidence="3 4">
    <name type="scientific">Drosophila hydei</name>
    <name type="common">Fruit fly</name>
    <dbReference type="NCBI Taxonomy" id="7224"/>
    <lineage>
        <taxon>Eukaryota</taxon>
        <taxon>Metazoa</taxon>
        <taxon>Ecdysozoa</taxon>
        <taxon>Arthropoda</taxon>
        <taxon>Hexapoda</taxon>
        <taxon>Insecta</taxon>
        <taxon>Pterygota</taxon>
        <taxon>Neoptera</taxon>
        <taxon>Endopterygota</taxon>
        <taxon>Diptera</taxon>
        <taxon>Brachycera</taxon>
        <taxon>Muscomorpha</taxon>
        <taxon>Ephydroidea</taxon>
        <taxon>Drosophilidae</taxon>
        <taxon>Drosophila</taxon>
    </lineage>
</organism>
<keyword evidence="2" id="KW-0472">Membrane</keyword>
<dbReference type="OrthoDB" id="7614304at2759"/>
<protein>
    <submittedName>
        <fullName evidence="4">Uncharacterized protein LOC111602451</fullName>
    </submittedName>
</protein>
<dbReference type="OMA" id="VYDYPMG"/>
<feature type="compositionally biased region" description="Acidic residues" evidence="1">
    <location>
        <begin position="464"/>
        <end position="473"/>
    </location>
</feature>
<feature type="region of interest" description="Disordered" evidence="1">
    <location>
        <begin position="113"/>
        <end position="167"/>
    </location>
</feature>
<feature type="compositionally biased region" description="Polar residues" evidence="1">
    <location>
        <begin position="516"/>
        <end position="533"/>
    </location>
</feature>
<evidence type="ECO:0000313" key="3">
    <source>
        <dbReference type="Proteomes" id="UP000504633"/>
    </source>
</evidence>
<keyword evidence="3" id="KW-1185">Reference proteome</keyword>
<feature type="compositionally biased region" description="Low complexity" evidence="1">
    <location>
        <begin position="326"/>
        <end position="342"/>
    </location>
</feature>
<accession>A0A6J1M7U1</accession>
<feature type="region of interest" description="Disordered" evidence="1">
    <location>
        <begin position="286"/>
        <end position="394"/>
    </location>
</feature>
<gene>
    <name evidence="4" type="primary">LOC111602451</name>
</gene>
<reference evidence="4" key="1">
    <citation type="submission" date="2025-08" db="UniProtKB">
        <authorList>
            <consortium name="RefSeq"/>
        </authorList>
    </citation>
    <scope>IDENTIFICATION</scope>
    <source>
        <strain evidence="4">15085-1641.00</strain>
        <tissue evidence="4">Whole body</tissue>
    </source>
</reference>
<sequence length="533" mass="59149">MVAYTDMSTKKQRNCLPGLWTLLVAMLLFIFTLMGVALLEANRAQSDEHQRLSDVFLVRRLWSKFAASTNASDDAVAATVDRIARDAKNASGIAATGRSNSYYEEQQAVVVKEESAPPAMAERMDSFGPPQGRSYELDPNYDDYGGEQTESEEEAGEGRAAQGRPNDSYYTQWKYATQTTSPPGNIRKLEPAGNRPPYAAYDEVYDYPMGFQPRPQEQLVSKQAATVAPVHAVAYAPVSTESSLVTFLKTLKQMWDLYQALMSAWGSVAERHRQSDEQLKKERLEKQRLRQQQQQQLNKSRVNSKKPQRANGNKDAKPNQNKKVKTTTTSTTTTSTSSSNESNEAEEATAAPVAIVEAVKADATKKDDAKEDAAVRGMRHRREPEPASTDVGEGRYIKGDPLKGYYDFVITEGSYKFWAAFQVGTALLIIYSTFAAIYYSKVNPLTSDYDYQDYLGAGRSMTGGDDDFVDDSDPSTQTKPTSRIMDWLPRTAHSLKFILDAIDKMPLDHDNKEETVWSTGSSDTTDNATGASS</sequence>
<feature type="compositionally biased region" description="Basic and acidic residues" evidence="1">
    <location>
        <begin position="359"/>
        <end position="374"/>
    </location>
</feature>
<proteinExistence type="predicted"/>
<evidence type="ECO:0000313" key="4">
    <source>
        <dbReference type="RefSeq" id="XP_023175278.2"/>
    </source>
</evidence>
<dbReference type="AlphaFoldDB" id="A0A6J1M7U1"/>